<dbReference type="Proteomes" id="UP001172102">
    <property type="component" value="Unassembled WGS sequence"/>
</dbReference>
<dbReference type="AlphaFoldDB" id="A0AA40AGM8"/>
<dbReference type="EMBL" id="JAUKUA010000004">
    <property type="protein sequence ID" value="KAK0715454.1"/>
    <property type="molecule type" value="Genomic_DNA"/>
</dbReference>
<feature type="region of interest" description="Disordered" evidence="1">
    <location>
        <begin position="88"/>
        <end position="126"/>
    </location>
</feature>
<reference evidence="2" key="1">
    <citation type="submission" date="2023-06" db="EMBL/GenBank/DDBJ databases">
        <title>Genome-scale phylogeny and comparative genomics of the fungal order Sordariales.</title>
        <authorList>
            <consortium name="Lawrence Berkeley National Laboratory"/>
            <person name="Hensen N."/>
            <person name="Bonometti L."/>
            <person name="Westerberg I."/>
            <person name="Brannstrom I.O."/>
            <person name="Guillou S."/>
            <person name="Cros-Aarteil S."/>
            <person name="Calhoun S."/>
            <person name="Haridas S."/>
            <person name="Kuo A."/>
            <person name="Mondo S."/>
            <person name="Pangilinan J."/>
            <person name="Riley R."/>
            <person name="Labutti K."/>
            <person name="Andreopoulos B."/>
            <person name="Lipzen A."/>
            <person name="Chen C."/>
            <person name="Yanf M."/>
            <person name="Daum C."/>
            <person name="Ng V."/>
            <person name="Clum A."/>
            <person name="Steindorff A."/>
            <person name="Ohm R."/>
            <person name="Martin F."/>
            <person name="Silar P."/>
            <person name="Natvig D."/>
            <person name="Lalanne C."/>
            <person name="Gautier V."/>
            <person name="Ament-Velasquez S.L."/>
            <person name="Kruys A."/>
            <person name="Hutchinson M.I."/>
            <person name="Powell A.J."/>
            <person name="Barry K."/>
            <person name="Miller A.N."/>
            <person name="Grigoriev I.V."/>
            <person name="Debuchy R."/>
            <person name="Gladieux P."/>
            <person name="Thoren M.H."/>
            <person name="Johannesson H."/>
        </authorList>
    </citation>
    <scope>NUCLEOTIDE SEQUENCE</scope>
    <source>
        <strain evidence="2">SMH4607-1</strain>
    </source>
</reference>
<evidence type="ECO:0000313" key="3">
    <source>
        <dbReference type="Proteomes" id="UP001172102"/>
    </source>
</evidence>
<proteinExistence type="predicted"/>
<gene>
    <name evidence="2" type="ORF">B0H67DRAFT_553974</name>
</gene>
<organism evidence="2 3">
    <name type="scientific">Lasiosphaeris hirsuta</name>
    <dbReference type="NCBI Taxonomy" id="260670"/>
    <lineage>
        <taxon>Eukaryota</taxon>
        <taxon>Fungi</taxon>
        <taxon>Dikarya</taxon>
        <taxon>Ascomycota</taxon>
        <taxon>Pezizomycotina</taxon>
        <taxon>Sordariomycetes</taxon>
        <taxon>Sordariomycetidae</taxon>
        <taxon>Sordariales</taxon>
        <taxon>Lasiosphaeriaceae</taxon>
        <taxon>Lasiosphaeris</taxon>
    </lineage>
</organism>
<evidence type="ECO:0000313" key="2">
    <source>
        <dbReference type="EMBL" id="KAK0715454.1"/>
    </source>
</evidence>
<accession>A0AA40AGM8</accession>
<keyword evidence="3" id="KW-1185">Reference proteome</keyword>
<name>A0AA40AGM8_9PEZI</name>
<sequence length="201" mass="22533">MLGHRVATIYVGKDRVEWLVHENLLHSISLDGYNSDYMSRLFATYMYAQDYEGAIDLPELDPVEFEAYVRRLYRDVFVFDGATPKEAMTVDDSESEGGSSLGKVGRGKEASVKGKGRSRSSSSRDLTETLGAINRLDEIRTRPMLLGYITSESQDRLLDSVTRFAMPYDPSLSQEYETKDITGMSGALPAPLMSKHKKGRE</sequence>
<comment type="caution">
    <text evidence="2">The sequence shown here is derived from an EMBL/GenBank/DDBJ whole genome shotgun (WGS) entry which is preliminary data.</text>
</comment>
<protein>
    <submittedName>
        <fullName evidence="2">Uncharacterized protein</fullName>
    </submittedName>
</protein>
<evidence type="ECO:0000256" key="1">
    <source>
        <dbReference type="SAM" id="MobiDB-lite"/>
    </source>
</evidence>